<comment type="caution">
    <text evidence="1">The sequence shown here is derived from an EMBL/GenBank/DDBJ whole genome shotgun (WGS) entry which is preliminary data.</text>
</comment>
<reference evidence="1 2" key="1">
    <citation type="submission" date="2012-04" db="EMBL/GenBank/DDBJ databases">
        <authorList>
            <person name="Harkins D.M."/>
            <person name="Madupu R."/>
            <person name="Durkin A.S."/>
            <person name="Torralba M."/>
            <person name="Methe B."/>
            <person name="Sutton G.G."/>
            <person name="Nelson K.E."/>
        </authorList>
    </citation>
    <scope>NUCLEOTIDE SEQUENCE [LARGE SCALE GENOMIC DNA]</scope>
    <source>
        <strain evidence="1 2">VK64</strain>
    </source>
</reference>
<dbReference type="Proteomes" id="UP000004473">
    <property type="component" value="Unassembled WGS sequence"/>
</dbReference>
<evidence type="ECO:0000313" key="2">
    <source>
        <dbReference type="Proteomes" id="UP000004473"/>
    </source>
</evidence>
<dbReference type="PATRIC" id="fig|1095748.3.peg.744"/>
<gene>
    <name evidence="1" type="ORF">HMPREF1051_0619</name>
</gene>
<accession>I2NUZ5</accession>
<dbReference type="AlphaFoldDB" id="I2NUZ5"/>
<sequence length="37" mass="4255">MKRSQISIFQTTFVSTLIRQNKNPAGKRGFWDVSIKA</sequence>
<evidence type="ECO:0000313" key="1">
    <source>
        <dbReference type="EMBL" id="EIG29656.1"/>
    </source>
</evidence>
<protein>
    <submittedName>
        <fullName evidence="1">Uncharacterized protein</fullName>
    </submittedName>
</protein>
<proteinExistence type="predicted"/>
<dbReference type="EMBL" id="AJMT01000054">
    <property type="protein sequence ID" value="EIG29656.1"/>
    <property type="molecule type" value="Genomic_DNA"/>
</dbReference>
<name>I2NUZ5_NEISI</name>
<organism evidence="1 2">
    <name type="scientific">Neisseria sicca VK64</name>
    <dbReference type="NCBI Taxonomy" id="1095748"/>
    <lineage>
        <taxon>Bacteria</taxon>
        <taxon>Pseudomonadati</taxon>
        <taxon>Pseudomonadota</taxon>
        <taxon>Betaproteobacteria</taxon>
        <taxon>Neisseriales</taxon>
        <taxon>Neisseriaceae</taxon>
        <taxon>Neisseria</taxon>
    </lineage>
</organism>